<dbReference type="InterPro" id="IPR037401">
    <property type="entry name" value="SnoaL-like"/>
</dbReference>
<organism evidence="2 3">
    <name type="scientific">Paeniglutamicibacter cryotolerans</name>
    <dbReference type="NCBI Taxonomy" id="670079"/>
    <lineage>
        <taxon>Bacteria</taxon>
        <taxon>Bacillati</taxon>
        <taxon>Actinomycetota</taxon>
        <taxon>Actinomycetes</taxon>
        <taxon>Micrococcales</taxon>
        <taxon>Micrococcaceae</taxon>
        <taxon>Paeniglutamicibacter</taxon>
    </lineage>
</organism>
<dbReference type="SUPFAM" id="SSF54427">
    <property type="entry name" value="NTF2-like"/>
    <property type="match status" value="1"/>
</dbReference>
<dbReference type="AlphaFoldDB" id="A0A839QMG1"/>
<dbReference type="Gene3D" id="3.10.450.50">
    <property type="match status" value="1"/>
</dbReference>
<dbReference type="RefSeq" id="WP_183513275.1">
    <property type="nucleotide sequence ID" value="NZ_BAABGK010000003.1"/>
</dbReference>
<dbReference type="EMBL" id="JACHVS010000005">
    <property type="protein sequence ID" value="MBB2997618.1"/>
    <property type="molecule type" value="Genomic_DNA"/>
</dbReference>
<dbReference type="GO" id="GO:0016787">
    <property type="term" value="F:hydrolase activity"/>
    <property type="evidence" value="ECO:0007669"/>
    <property type="project" value="UniProtKB-KW"/>
</dbReference>
<reference evidence="2 3" key="1">
    <citation type="submission" date="2020-08" db="EMBL/GenBank/DDBJ databases">
        <title>Sequencing the genomes of 1000 actinobacteria strains.</title>
        <authorList>
            <person name="Klenk H.-P."/>
        </authorList>
    </citation>
    <scope>NUCLEOTIDE SEQUENCE [LARGE SCALE GENOMIC DNA]</scope>
    <source>
        <strain evidence="2 3">DSM 22826</strain>
    </source>
</reference>
<evidence type="ECO:0000259" key="1">
    <source>
        <dbReference type="Pfam" id="PF12680"/>
    </source>
</evidence>
<sequence length="157" mass="16883">MAISAALDREALSVVEKLRDATNAHDLEAIVAQFSPAYINQTPAHPSRGFTGPHQVRENWRRILNAVPDLRAHIIRCATSGATVWSEWEMVGTRLDGQPHRMVGIVVFTVDTGLITEATFYLEPVQDRAGTVSAAVGSLLGDLAPSSEPAPSEGKPS</sequence>
<keyword evidence="3" id="KW-1185">Reference proteome</keyword>
<name>A0A839QMG1_9MICC</name>
<comment type="caution">
    <text evidence="2">The sequence shown here is derived from an EMBL/GenBank/DDBJ whole genome shotgun (WGS) entry which is preliminary data.</text>
</comment>
<accession>A0A839QMG1</accession>
<dbReference type="Proteomes" id="UP000523000">
    <property type="component" value="Unassembled WGS sequence"/>
</dbReference>
<feature type="domain" description="SnoaL-like" evidence="1">
    <location>
        <begin position="15"/>
        <end position="117"/>
    </location>
</feature>
<evidence type="ECO:0000313" key="3">
    <source>
        <dbReference type="Proteomes" id="UP000523000"/>
    </source>
</evidence>
<proteinExistence type="predicted"/>
<protein>
    <submittedName>
        <fullName evidence="2">Limonene-1,2-epoxide hydrolase</fullName>
    </submittedName>
</protein>
<dbReference type="Pfam" id="PF12680">
    <property type="entry name" value="SnoaL_2"/>
    <property type="match status" value="1"/>
</dbReference>
<evidence type="ECO:0000313" key="2">
    <source>
        <dbReference type="EMBL" id="MBB2997618.1"/>
    </source>
</evidence>
<keyword evidence="2" id="KW-0378">Hydrolase</keyword>
<dbReference type="InterPro" id="IPR032710">
    <property type="entry name" value="NTF2-like_dom_sf"/>
</dbReference>
<gene>
    <name evidence="2" type="ORF">E9229_003890</name>
</gene>